<reference evidence="17" key="1">
    <citation type="journal article" date="2019" name="Int. J. Syst. Evol. Microbiol.">
        <title>The Global Catalogue of Microorganisms (GCM) 10K type strain sequencing project: providing services to taxonomists for standard genome sequencing and annotation.</title>
        <authorList>
            <consortium name="The Broad Institute Genomics Platform"/>
            <consortium name="The Broad Institute Genome Sequencing Center for Infectious Disease"/>
            <person name="Wu L."/>
            <person name="Ma J."/>
        </authorList>
    </citation>
    <scope>NUCLEOTIDE SEQUENCE [LARGE SCALE GENOMIC DNA]</scope>
    <source>
        <strain evidence="17">KCTC 42087</strain>
    </source>
</reference>
<dbReference type="EMBL" id="JBHSON010000035">
    <property type="protein sequence ID" value="MFC5748722.1"/>
    <property type="molecule type" value="Genomic_DNA"/>
</dbReference>
<comment type="cofactor">
    <cofactor evidence="2">
        <name>Ca(2+)</name>
        <dbReference type="ChEBI" id="CHEBI:29108"/>
    </cofactor>
</comment>
<comment type="similarity">
    <text evidence="3 11">Belongs to the glycosyl hydrolase 13 family.</text>
</comment>
<dbReference type="Pfam" id="PF00128">
    <property type="entry name" value="Alpha-amylase"/>
    <property type="match status" value="1"/>
</dbReference>
<dbReference type="InterPro" id="IPR031319">
    <property type="entry name" value="A-amylase_C"/>
</dbReference>
<feature type="signal peptide" evidence="13">
    <location>
        <begin position="1"/>
        <end position="28"/>
    </location>
</feature>
<evidence type="ECO:0000256" key="7">
    <source>
        <dbReference type="ARBA" id="ARBA00022801"/>
    </source>
</evidence>
<evidence type="ECO:0000256" key="11">
    <source>
        <dbReference type="RuleBase" id="RU003615"/>
    </source>
</evidence>
<organism evidence="16 17">
    <name type="scientific">Actinomadura rugatobispora</name>
    <dbReference type="NCBI Taxonomy" id="1994"/>
    <lineage>
        <taxon>Bacteria</taxon>
        <taxon>Bacillati</taxon>
        <taxon>Actinomycetota</taxon>
        <taxon>Actinomycetes</taxon>
        <taxon>Streptosporangiales</taxon>
        <taxon>Thermomonosporaceae</taxon>
        <taxon>Actinomadura</taxon>
    </lineage>
</organism>
<keyword evidence="17" id="KW-1185">Reference proteome</keyword>
<evidence type="ECO:0000256" key="12">
    <source>
        <dbReference type="RuleBase" id="RU361134"/>
    </source>
</evidence>
<feature type="domain" description="Glycosyl hydrolase family 13 catalytic" evidence="15">
    <location>
        <begin position="47"/>
        <end position="428"/>
    </location>
</feature>
<dbReference type="SUPFAM" id="SSF51011">
    <property type="entry name" value="Glycosyl hydrolase domain"/>
    <property type="match status" value="1"/>
</dbReference>
<evidence type="ECO:0000313" key="16">
    <source>
        <dbReference type="EMBL" id="MFC5748722.1"/>
    </source>
</evidence>
<evidence type="ECO:0000259" key="14">
    <source>
        <dbReference type="SMART" id="SM00632"/>
    </source>
</evidence>
<dbReference type="RefSeq" id="WP_378284403.1">
    <property type="nucleotide sequence ID" value="NZ_JBHSON010000035.1"/>
</dbReference>
<evidence type="ECO:0000256" key="13">
    <source>
        <dbReference type="SAM" id="SignalP"/>
    </source>
</evidence>
<dbReference type="PRINTS" id="PR00110">
    <property type="entry name" value="ALPHAAMYLASE"/>
</dbReference>
<evidence type="ECO:0000313" key="17">
    <source>
        <dbReference type="Proteomes" id="UP001596074"/>
    </source>
</evidence>
<gene>
    <name evidence="16" type="ORF">ACFPZN_24160</name>
</gene>
<keyword evidence="6" id="KW-0479">Metal-binding</keyword>
<dbReference type="InterPro" id="IPR006046">
    <property type="entry name" value="Alpha_amylase"/>
</dbReference>
<keyword evidence="9 12" id="KW-0119">Carbohydrate metabolism</keyword>
<dbReference type="InterPro" id="IPR013780">
    <property type="entry name" value="Glyco_hydro_b"/>
</dbReference>
<evidence type="ECO:0000256" key="9">
    <source>
        <dbReference type="ARBA" id="ARBA00023277"/>
    </source>
</evidence>
<keyword evidence="7 12" id="KW-0378">Hydrolase</keyword>
<comment type="catalytic activity">
    <reaction evidence="1 12">
        <text>Endohydrolysis of (1-&gt;4)-alpha-D-glucosidic linkages in polysaccharides containing three or more (1-&gt;4)-alpha-linked D-glucose units.</text>
        <dbReference type="EC" id="3.2.1.1"/>
    </reaction>
</comment>
<sequence>MGSRSRTRRKAAASAVVLAAAAMAPTTAAAPAAAAPPTAAAPPGDRTVMVQLFQWKWADVAKECETFLGPKGFGAVQVSPPQEHIVLPNAGQGGYPWWQDYQPVGYPGPGFATLTTRRGDATAFRDMIRRCHASGVKIFADAVINHTTGSSSGTGSAGTSFPGKYTYPGTFSDADFHTCRRDIANYGDRWEVQNCELASLADLRTDDAGYVRPRLGRYLKDLASLGVDGFRIDAAKHMPAADIAAILGEMRGQIAADPAFPADGTRDPYVYQEVLYGAGEPVKPSEYRGNGDLKEVQAMNFISQKFWTTSDAGNRLHQLHAFPNNWGEDMEPGGKAVVMVDNHDSQRDALSGRRILTYKNGAAYRLANVFMLGWDYGTPLVMSSFAFTQRDTSPPTYGGGTTKDVSCNGTEWVCEHRSSEMADMVGFRNAVGGAPVNKADDAPEQDWYTDYAEGGPGNKIAFSRGDRGYVVINRDEGTGWNRMFRTRLPAGRYCDVIGGGHDPSAGTCAPSHVVTVAADGTFTANVPSMTALALHVGARLG</sequence>
<evidence type="ECO:0000256" key="6">
    <source>
        <dbReference type="ARBA" id="ARBA00022723"/>
    </source>
</evidence>
<accession>A0ABW1A228</accession>
<dbReference type="PANTHER" id="PTHR43447">
    <property type="entry name" value="ALPHA-AMYLASE"/>
    <property type="match status" value="1"/>
</dbReference>
<dbReference type="InterPro" id="IPR006047">
    <property type="entry name" value="GH13_cat_dom"/>
</dbReference>
<evidence type="ECO:0000256" key="10">
    <source>
        <dbReference type="ARBA" id="ARBA00023295"/>
    </source>
</evidence>
<feature type="chain" id="PRO_5046911111" description="Alpha-amylase" evidence="13">
    <location>
        <begin position="29"/>
        <end position="541"/>
    </location>
</feature>
<dbReference type="EC" id="3.2.1.1" evidence="4 12"/>
<evidence type="ECO:0000256" key="8">
    <source>
        <dbReference type="ARBA" id="ARBA00022837"/>
    </source>
</evidence>
<dbReference type="Pfam" id="PF02806">
    <property type="entry name" value="Alpha-amylase_C"/>
    <property type="match status" value="1"/>
</dbReference>
<dbReference type="PROSITE" id="PS51318">
    <property type="entry name" value="TAT"/>
    <property type="match status" value="1"/>
</dbReference>
<dbReference type="InterPro" id="IPR006048">
    <property type="entry name" value="A-amylase/branching_C"/>
</dbReference>
<proteinExistence type="inferred from homology"/>
<dbReference type="Gene3D" id="2.60.40.1180">
    <property type="entry name" value="Golgi alpha-mannosidase II"/>
    <property type="match status" value="1"/>
</dbReference>
<keyword evidence="13" id="KW-0732">Signal</keyword>
<keyword evidence="10 12" id="KW-0326">Glycosidase</keyword>
<protein>
    <recommendedName>
        <fullName evidence="5 12">Alpha-amylase</fullName>
        <ecNumber evidence="4 12">3.2.1.1</ecNumber>
    </recommendedName>
</protein>
<evidence type="ECO:0000256" key="4">
    <source>
        <dbReference type="ARBA" id="ARBA00012595"/>
    </source>
</evidence>
<name>A0ABW1A228_9ACTN</name>
<dbReference type="Gene3D" id="3.20.20.80">
    <property type="entry name" value="Glycosidases"/>
    <property type="match status" value="1"/>
</dbReference>
<keyword evidence="8" id="KW-0106">Calcium</keyword>
<dbReference type="Proteomes" id="UP001596074">
    <property type="component" value="Unassembled WGS sequence"/>
</dbReference>
<comment type="caution">
    <text evidence="16">The sequence shown here is derived from an EMBL/GenBank/DDBJ whole genome shotgun (WGS) entry which is preliminary data.</text>
</comment>
<evidence type="ECO:0000256" key="3">
    <source>
        <dbReference type="ARBA" id="ARBA00008061"/>
    </source>
</evidence>
<dbReference type="SMART" id="SM00632">
    <property type="entry name" value="Aamy_C"/>
    <property type="match status" value="1"/>
</dbReference>
<dbReference type="InterPro" id="IPR006311">
    <property type="entry name" value="TAT_signal"/>
</dbReference>
<evidence type="ECO:0000256" key="2">
    <source>
        <dbReference type="ARBA" id="ARBA00001913"/>
    </source>
</evidence>
<dbReference type="SUPFAM" id="SSF51445">
    <property type="entry name" value="(Trans)glycosidases"/>
    <property type="match status" value="1"/>
</dbReference>
<dbReference type="InterPro" id="IPR017853">
    <property type="entry name" value="GH"/>
</dbReference>
<feature type="domain" description="Alpha-amylase C-terminal" evidence="14">
    <location>
        <begin position="445"/>
        <end position="539"/>
    </location>
</feature>
<evidence type="ECO:0000256" key="5">
    <source>
        <dbReference type="ARBA" id="ARBA00017303"/>
    </source>
</evidence>
<dbReference type="CDD" id="cd11317">
    <property type="entry name" value="AmyAc_bac_euk_AmyA"/>
    <property type="match status" value="1"/>
</dbReference>
<dbReference type="SMART" id="SM00642">
    <property type="entry name" value="Aamy"/>
    <property type="match status" value="1"/>
</dbReference>
<evidence type="ECO:0000259" key="15">
    <source>
        <dbReference type="SMART" id="SM00642"/>
    </source>
</evidence>
<evidence type="ECO:0000256" key="1">
    <source>
        <dbReference type="ARBA" id="ARBA00000548"/>
    </source>
</evidence>